<keyword evidence="3" id="KW-1185">Reference proteome</keyword>
<proteinExistence type="predicted"/>
<evidence type="ECO:0000256" key="1">
    <source>
        <dbReference type="SAM" id="Phobius"/>
    </source>
</evidence>
<reference evidence="2 3" key="1">
    <citation type="submission" date="2019-03" db="EMBL/GenBank/DDBJ databases">
        <title>Dyadobacter AR-3-6 sp. nov., isolated from arctic soil.</title>
        <authorList>
            <person name="Chaudhary D.K."/>
        </authorList>
    </citation>
    <scope>NUCLEOTIDE SEQUENCE [LARGE SCALE GENOMIC DNA]</scope>
    <source>
        <strain evidence="2 3">AR-3-6</strain>
    </source>
</reference>
<keyword evidence="1" id="KW-0472">Membrane</keyword>
<dbReference type="EMBL" id="SMFL01000001">
    <property type="protein sequence ID" value="TDE18353.1"/>
    <property type="molecule type" value="Genomic_DNA"/>
</dbReference>
<dbReference type="InterPro" id="IPR021257">
    <property type="entry name" value="DUF2809"/>
</dbReference>
<protein>
    <submittedName>
        <fullName evidence="2">DUF2809 domain-containing protein</fullName>
    </submittedName>
</protein>
<dbReference type="AlphaFoldDB" id="A0A4R5E2J3"/>
<evidence type="ECO:0000313" key="3">
    <source>
        <dbReference type="Proteomes" id="UP000294850"/>
    </source>
</evidence>
<feature type="transmembrane region" description="Helical" evidence="1">
    <location>
        <begin position="7"/>
        <end position="26"/>
    </location>
</feature>
<keyword evidence="1" id="KW-1133">Transmembrane helix</keyword>
<dbReference type="RefSeq" id="WP_131956178.1">
    <property type="nucleotide sequence ID" value="NZ_SMFL01000001.1"/>
</dbReference>
<dbReference type="Pfam" id="PF10990">
    <property type="entry name" value="DUF2809"/>
    <property type="match status" value="1"/>
</dbReference>
<sequence>MLQFNKFYFLLALFLFLVEVLIAMFVNDQIVRPYGGDFLVVIMLYYLVRSFVLLPVNLTAFLVLAFAYSLETFQNFNYVEVLGLEKFRIARIVLGTSFEWGDMVAYTLGILFVVIVENKLKTSVS</sequence>
<gene>
    <name evidence="2" type="ORF">E0F88_02085</name>
</gene>
<dbReference type="OrthoDB" id="5360192at2"/>
<keyword evidence="1" id="KW-0812">Transmembrane</keyword>
<feature type="transmembrane region" description="Helical" evidence="1">
    <location>
        <begin position="38"/>
        <end position="68"/>
    </location>
</feature>
<organism evidence="2 3">
    <name type="scientific">Dyadobacter psychrotolerans</name>
    <dbReference type="NCBI Taxonomy" id="2541721"/>
    <lineage>
        <taxon>Bacteria</taxon>
        <taxon>Pseudomonadati</taxon>
        <taxon>Bacteroidota</taxon>
        <taxon>Cytophagia</taxon>
        <taxon>Cytophagales</taxon>
        <taxon>Spirosomataceae</taxon>
        <taxon>Dyadobacter</taxon>
    </lineage>
</organism>
<feature type="transmembrane region" description="Helical" evidence="1">
    <location>
        <begin position="89"/>
        <end position="116"/>
    </location>
</feature>
<comment type="caution">
    <text evidence="2">The sequence shown here is derived from an EMBL/GenBank/DDBJ whole genome shotgun (WGS) entry which is preliminary data.</text>
</comment>
<dbReference type="Proteomes" id="UP000294850">
    <property type="component" value="Unassembled WGS sequence"/>
</dbReference>
<name>A0A4R5E2J3_9BACT</name>
<accession>A0A4R5E2J3</accession>
<evidence type="ECO:0000313" key="2">
    <source>
        <dbReference type="EMBL" id="TDE18353.1"/>
    </source>
</evidence>